<feature type="domain" description="ANTAR" evidence="3">
    <location>
        <begin position="129"/>
        <end position="190"/>
    </location>
</feature>
<gene>
    <name evidence="4" type="ORF">K2U94_13415</name>
</gene>
<evidence type="ECO:0000259" key="3">
    <source>
        <dbReference type="PROSITE" id="PS50921"/>
    </source>
</evidence>
<dbReference type="Gene3D" id="1.10.10.10">
    <property type="entry name" value="Winged helix-like DNA-binding domain superfamily/Winged helix DNA-binding domain"/>
    <property type="match status" value="1"/>
</dbReference>
<evidence type="ECO:0000259" key="2">
    <source>
        <dbReference type="PROSITE" id="PS50110"/>
    </source>
</evidence>
<dbReference type="Pfam" id="PF00072">
    <property type="entry name" value="Response_reg"/>
    <property type="match status" value="1"/>
</dbReference>
<evidence type="ECO:0000256" key="1">
    <source>
        <dbReference type="PROSITE-ProRule" id="PRU00169"/>
    </source>
</evidence>
<accession>A0ABS9Z806</accession>
<evidence type="ECO:0000313" key="5">
    <source>
        <dbReference type="Proteomes" id="UP001139104"/>
    </source>
</evidence>
<dbReference type="SMART" id="SM00448">
    <property type="entry name" value="REC"/>
    <property type="match status" value="1"/>
</dbReference>
<dbReference type="InterPro" id="IPR011006">
    <property type="entry name" value="CheY-like_superfamily"/>
</dbReference>
<feature type="modified residue" description="4-aspartylphosphate" evidence="1">
    <location>
        <position position="59"/>
    </location>
</feature>
<reference evidence="4" key="1">
    <citation type="journal article" date="2022" name="ISME J.">
        <title>Identification of active gaseous-alkane degraders at natural gas seeps.</title>
        <authorList>
            <person name="Farhan Ul Haque M."/>
            <person name="Hernandez M."/>
            <person name="Crombie A.T."/>
            <person name="Murrell J.C."/>
        </authorList>
    </citation>
    <scope>NUCLEOTIDE SEQUENCE</scope>
    <source>
        <strain evidence="4">PC2</strain>
    </source>
</reference>
<dbReference type="PIRSF" id="PIRSF036382">
    <property type="entry name" value="RR_antiterm"/>
    <property type="match status" value="1"/>
</dbReference>
<dbReference type="InterPro" id="IPR008327">
    <property type="entry name" value="Sig_transdc_resp-reg_antiterm"/>
</dbReference>
<dbReference type="InterPro" id="IPR001789">
    <property type="entry name" value="Sig_transdc_resp-reg_receiver"/>
</dbReference>
<dbReference type="InterPro" id="IPR036388">
    <property type="entry name" value="WH-like_DNA-bd_sf"/>
</dbReference>
<sequence>MAVPEKDLRIVIVDQNPLRTAILRDGLREAGHVQVTVLESSLDLERRLGAIDPDIVLIDLENPNRDVLEQMIRISGANARPVAMFADSSDSAMINAAIDAGVSAYVVDGLRKERVKNIVDLSVSRFNAFARLREELAHVQGQLADRKAIDQAKGLVMKAKNISEEQAYAMMRKVAMNEGKKIAEIARSIITAAELLK</sequence>
<evidence type="ECO:0000313" key="4">
    <source>
        <dbReference type="EMBL" id="MCI4683749.1"/>
    </source>
</evidence>
<organism evidence="4 5">
    <name type="scientific">Candidatus Rhodoblastus alkanivorans</name>
    <dbReference type="NCBI Taxonomy" id="2954117"/>
    <lineage>
        <taxon>Bacteria</taxon>
        <taxon>Pseudomonadati</taxon>
        <taxon>Pseudomonadota</taxon>
        <taxon>Alphaproteobacteria</taxon>
        <taxon>Hyphomicrobiales</taxon>
        <taxon>Rhodoblastaceae</taxon>
        <taxon>Rhodoblastus</taxon>
    </lineage>
</organism>
<dbReference type="PANTHER" id="PTHR43367">
    <property type="match status" value="1"/>
</dbReference>
<dbReference type="Proteomes" id="UP001139104">
    <property type="component" value="Unassembled WGS sequence"/>
</dbReference>
<keyword evidence="1" id="KW-0597">Phosphoprotein</keyword>
<proteinExistence type="predicted"/>
<comment type="caution">
    <text evidence="4">The sequence shown here is derived from an EMBL/GenBank/DDBJ whole genome shotgun (WGS) entry which is preliminary data.</text>
</comment>
<name>A0ABS9Z806_9HYPH</name>
<dbReference type="PANTHER" id="PTHR43367:SF1">
    <property type="entry name" value="TWO-COMPONENT RESPONSE REGULATOR-LIKE APRR6-RELATED"/>
    <property type="match status" value="1"/>
</dbReference>
<dbReference type="InterPro" id="IPR005561">
    <property type="entry name" value="ANTAR"/>
</dbReference>
<dbReference type="Pfam" id="PF03861">
    <property type="entry name" value="ANTAR"/>
    <property type="match status" value="1"/>
</dbReference>
<dbReference type="EMBL" id="JAIVFP010000001">
    <property type="protein sequence ID" value="MCI4683749.1"/>
    <property type="molecule type" value="Genomic_DNA"/>
</dbReference>
<feature type="domain" description="Response regulatory" evidence="2">
    <location>
        <begin position="9"/>
        <end position="123"/>
    </location>
</feature>
<dbReference type="SMART" id="SM01012">
    <property type="entry name" value="ANTAR"/>
    <property type="match status" value="1"/>
</dbReference>
<dbReference type="Gene3D" id="3.40.50.2300">
    <property type="match status" value="1"/>
</dbReference>
<dbReference type="PROSITE" id="PS50921">
    <property type="entry name" value="ANTAR"/>
    <property type="match status" value="1"/>
</dbReference>
<dbReference type="PROSITE" id="PS50110">
    <property type="entry name" value="RESPONSE_REGULATORY"/>
    <property type="match status" value="1"/>
</dbReference>
<dbReference type="SUPFAM" id="SSF52172">
    <property type="entry name" value="CheY-like"/>
    <property type="match status" value="1"/>
</dbReference>
<protein>
    <submittedName>
        <fullName evidence="4">ANTAR domain-containing protein</fullName>
    </submittedName>
</protein>
<keyword evidence="5" id="KW-1185">Reference proteome</keyword>